<dbReference type="GO" id="GO:0004519">
    <property type="term" value="F:endonuclease activity"/>
    <property type="evidence" value="ECO:0007669"/>
    <property type="project" value="UniProtKB-KW"/>
</dbReference>
<comment type="caution">
    <text evidence="9">The sequence shown here is derived from an EMBL/GenBank/DDBJ whole genome shotgun (WGS) entry which is preliminary data.</text>
</comment>
<name>A0ABS2Y2K3_POLSP</name>
<evidence type="ECO:0000256" key="7">
    <source>
        <dbReference type="SAM" id="MobiDB-lite"/>
    </source>
</evidence>
<reference evidence="9" key="1">
    <citation type="journal article" date="2021" name="Cell">
        <title>Tracing the genetic footprints of vertebrate landing in non-teleost ray-finned fishes.</title>
        <authorList>
            <person name="Bi X."/>
            <person name="Wang K."/>
            <person name="Yang L."/>
            <person name="Pan H."/>
            <person name="Jiang H."/>
            <person name="Wei Q."/>
            <person name="Fang M."/>
            <person name="Yu H."/>
            <person name="Zhu C."/>
            <person name="Cai Y."/>
            <person name="He Y."/>
            <person name="Gan X."/>
            <person name="Zeng H."/>
            <person name="Yu D."/>
            <person name="Zhu Y."/>
            <person name="Jiang H."/>
            <person name="Qiu Q."/>
            <person name="Yang H."/>
            <person name="Zhang Y.E."/>
            <person name="Wang W."/>
            <person name="Zhu M."/>
            <person name="He S."/>
            <person name="Zhang G."/>
        </authorList>
    </citation>
    <scope>NUCLEOTIDE SEQUENCE</scope>
    <source>
        <strain evidence="9">Pddl_001</strain>
    </source>
</reference>
<proteinExistence type="inferred from homology"/>
<feature type="domain" description="ERCC4" evidence="8">
    <location>
        <begin position="280"/>
        <end position="541"/>
    </location>
</feature>
<evidence type="ECO:0000256" key="4">
    <source>
        <dbReference type="ARBA" id="ARBA00023172"/>
    </source>
</evidence>
<keyword evidence="10" id="KW-1185">Reference proteome</keyword>
<evidence type="ECO:0000259" key="8">
    <source>
        <dbReference type="SMART" id="SM00891"/>
    </source>
</evidence>
<keyword evidence="9" id="KW-0540">Nuclease</keyword>
<dbReference type="InterPro" id="IPR042530">
    <property type="entry name" value="EME1/EME2_C"/>
</dbReference>
<keyword evidence="6" id="KW-0539">Nucleus</keyword>
<feature type="compositionally biased region" description="Polar residues" evidence="7">
    <location>
        <begin position="1"/>
        <end position="14"/>
    </location>
</feature>
<dbReference type="InterPro" id="IPR006166">
    <property type="entry name" value="ERCC4_domain"/>
</dbReference>
<evidence type="ECO:0000313" key="10">
    <source>
        <dbReference type="Proteomes" id="UP001166093"/>
    </source>
</evidence>
<organism evidence="9 10">
    <name type="scientific">Polyodon spathula</name>
    <name type="common">North American paddlefish</name>
    <name type="synonym">Squalus spathula</name>
    <dbReference type="NCBI Taxonomy" id="7913"/>
    <lineage>
        <taxon>Eukaryota</taxon>
        <taxon>Metazoa</taxon>
        <taxon>Chordata</taxon>
        <taxon>Craniata</taxon>
        <taxon>Vertebrata</taxon>
        <taxon>Euteleostomi</taxon>
        <taxon>Actinopterygii</taxon>
        <taxon>Chondrostei</taxon>
        <taxon>Acipenseriformes</taxon>
        <taxon>Polyodontidae</taxon>
        <taxon>Polyodon</taxon>
    </lineage>
</organism>
<sequence length="596" mass="66668">MGGNKQNPYSSDTDPNSDTEDLPTFTFLQERPVIIETPDSAGSVAFPSSVKEEAIMISSESEEEVFVPLSERLKGRIGDCHETKGTGTLQPMELSNPYPAGSLENVVPLRKSVSSAFTSQPVLGLKGAIEVWDFSDSEEENEALNSRGPCFYKSATARPVYPEEHGLPVMAVVTSELTPLKRKPVKRSKAQVEQARLEALRKRTEKDKQRAERENHKQELEQERAKKKCMADAVKALRPEECLKSDSLNLHAIELTFSPLPRPLKMGRKKTLLQVEGGGQLLTMLQALGCSCAIESQAVPHSVTWRRRVTLTQGEEAVCVPEPHAVIYVPMEDFVYMVHSYKQEQQGCASNSIPSLISWTRGILGMSAGRTPALAVVNMEKYFRVQLNIYVCRSQKSQNQKKHRQAVLGEGDGINKRKKRREGELLPDVSRVDLEEALVDLQLHTEVQVRFLETWKEFSDYIAMVTKAVAEAPFKHERNQAGFSFYLESEWSGGCKVDRSGKGLIQVWKRQIQQFNRVSPEIASAILAAYPSPQLLVRAYRKCSSDQERHTLLADILVRRGEGVTSTSRRVGPELSKRIYLLVTSLDPELSLEATG</sequence>
<evidence type="ECO:0000256" key="6">
    <source>
        <dbReference type="ARBA" id="ARBA00023242"/>
    </source>
</evidence>
<dbReference type="Gene3D" id="1.10.150.670">
    <property type="entry name" value="Crossover junction endonuclease EME1, DNA-binding domain"/>
    <property type="match status" value="1"/>
</dbReference>
<comment type="similarity">
    <text evidence="2">Belongs to the EME1/MMS4 family.</text>
</comment>
<dbReference type="PANTHER" id="PTHR21077:SF7">
    <property type="entry name" value="CROSSOVER JUNCTION ENDONUCLEASE EME1"/>
    <property type="match status" value="1"/>
</dbReference>
<dbReference type="EMBL" id="JAAWVQ010100438">
    <property type="protein sequence ID" value="MBN3280653.1"/>
    <property type="molecule type" value="Genomic_DNA"/>
</dbReference>
<protein>
    <submittedName>
        <fullName evidence="9">EME1 endonuclease</fullName>
    </submittedName>
</protein>
<dbReference type="Gene3D" id="3.40.50.10130">
    <property type="match status" value="1"/>
</dbReference>
<comment type="subcellular location">
    <subcellularLocation>
        <location evidence="1">Nucleus</location>
    </subcellularLocation>
</comment>
<evidence type="ECO:0000256" key="3">
    <source>
        <dbReference type="ARBA" id="ARBA00022763"/>
    </source>
</evidence>
<keyword evidence="3" id="KW-0227">DNA damage</keyword>
<keyword evidence="4" id="KW-0233">DNA recombination</keyword>
<feature type="non-terminal residue" evidence="9">
    <location>
        <position position="596"/>
    </location>
</feature>
<dbReference type="Pfam" id="PF02732">
    <property type="entry name" value="ERCC4"/>
    <property type="match status" value="1"/>
</dbReference>
<feature type="region of interest" description="Disordered" evidence="7">
    <location>
        <begin position="1"/>
        <end position="24"/>
    </location>
</feature>
<dbReference type="PANTHER" id="PTHR21077">
    <property type="entry name" value="EME1 PROTEIN"/>
    <property type="match status" value="1"/>
</dbReference>
<evidence type="ECO:0000256" key="2">
    <source>
        <dbReference type="ARBA" id="ARBA00005313"/>
    </source>
</evidence>
<keyword evidence="9" id="KW-0255">Endonuclease</keyword>
<keyword evidence="9" id="KW-0378">Hydrolase</keyword>
<feature type="non-terminal residue" evidence="9">
    <location>
        <position position="1"/>
    </location>
</feature>
<dbReference type="SMART" id="SM00891">
    <property type="entry name" value="ERCC4"/>
    <property type="match status" value="1"/>
</dbReference>
<dbReference type="Pfam" id="PF21292">
    <property type="entry name" value="EME1-MUS81_C"/>
    <property type="match status" value="1"/>
</dbReference>
<feature type="region of interest" description="Disordered" evidence="7">
    <location>
        <begin position="200"/>
        <end position="224"/>
    </location>
</feature>
<evidence type="ECO:0000256" key="1">
    <source>
        <dbReference type="ARBA" id="ARBA00004123"/>
    </source>
</evidence>
<evidence type="ECO:0000313" key="9">
    <source>
        <dbReference type="EMBL" id="MBN3280653.1"/>
    </source>
</evidence>
<dbReference type="Proteomes" id="UP001166093">
    <property type="component" value="Unassembled WGS sequence"/>
</dbReference>
<accession>A0ABS2Y2K3</accession>
<gene>
    <name evidence="9" type="primary">Eme1_1</name>
    <name evidence="9" type="ORF">GTO93_0008012</name>
</gene>
<evidence type="ECO:0000256" key="5">
    <source>
        <dbReference type="ARBA" id="ARBA00023204"/>
    </source>
</evidence>
<dbReference type="InterPro" id="IPR033310">
    <property type="entry name" value="Mms4/EME1/EME2"/>
</dbReference>
<keyword evidence="5" id="KW-0234">DNA repair</keyword>